<dbReference type="SUPFAM" id="SSF53807">
    <property type="entry name" value="Helical backbone' metal receptor"/>
    <property type="match status" value="1"/>
</dbReference>
<organism evidence="3 4">
    <name type="scientific">Rhodothermus marinus (strain ATCC 43812 / DSM 4252 / R-10)</name>
    <name type="common">Rhodothermus obamensis</name>
    <dbReference type="NCBI Taxonomy" id="518766"/>
    <lineage>
        <taxon>Bacteria</taxon>
        <taxon>Pseudomonadati</taxon>
        <taxon>Rhodothermota</taxon>
        <taxon>Rhodothermia</taxon>
        <taxon>Rhodothermales</taxon>
        <taxon>Rhodothermaceae</taxon>
        <taxon>Rhodothermus</taxon>
    </lineage>
</organism>
<dbReference type="STRING" id="518766.Rmar_0828"/>
<evidence type="ECO:0000259" key="2">
    <source>
        <dbReference type="PROSITE" id="PS50983"/>
    </source>
</evidence>
<dbReference type="Pfam" id="PF01497">
    <property type="entry name" value="Peripla_BP_2"/>
    <property type="match status" value="1"/>
</dbReference>
<accession>D0MGU0</accession>
<evidence type="ECO:0000313" key="3">
    <source>
        <dbReference type="EMBL" id="ACY47725.1"/>
    </source>
</evidence>
<dbReference type="Gene3D" id="3.40.50.1980">
    <property type="entry name" value="Nitrogenase molybdenum iron protein domain"/>
    <property type="match status" value="2"/>
</dbReference>
<dbReference type="RefSeq" id="WP_012843337.1">
    <property type="nucleotide sequence ID" value="NC_013501.1"/>
</dbReference>
<gene>
    <name evidence="3" type="ordered locus">Rmar_0828</name>
</gene>
<dbReference type="AlphaFoldDB" id="D0MGU0"/>
<dbReference type="NCBIfam" id="NF038402">
    <property type="entry name" value="TroA_like"/>
    <property type="match status" value="1"/>
</dbReference>
<reference evidence="3 4" key="1">
    <citation type="journal article" date="2009" name="Stand. Genomic Sci.">
        <title>Complete genome sequence of Rhodothermus marinus type strain (R-10).</title>
        <authorList>
            <person name="Nolan M."/>
            <person name="Tindall B.J."/>
            <person name="Pomrenke H."/>
            <person name="Lapidus A."/>
            <person name="Copeland A."/>
            <person name="Glavina Del Rio T."/>
            <person name="Lucas S."/>
            <person name="Chen F."/>
            <person name="Tice H."/>
            <person name="Cheng J.F."/>
            <person name="Saunders E."/>
            <person name="Han C."/>
            <person name="Bruce D."/>
            <person name="Goodwin L."/>
            <person name="Chain P."/>
            <person name="Pitluck S."/>
            <person name="Ovchinikova G."/>
            <person name="Pati A."/>
            <person name="Ivanova N."/>
            <person name="Mavromatis K."/>
            <person name="Chen A."/>
            <person name="Palaniappan K."/>
            <person name="Land M."/>
            <person name="Hauser L."/>
            <person name="Chang Y.J."/>
            <person name="Jeffries C.D."/>
            <person name="Brettin T."/>
            <person name="Goker M."/>
            <person name="Bristow J."/>
            <person name="Eisen J.A."/>
            <person name="Markowitz V."/>
            <person name="Hugenholtz P."/>
            <person name="Kyrpides N.C."/>
            <person name="Klenk H.P."/>
            <person name="Detter J.C."/>
        </authorList>
    </citation>
    <scope>NUCLEOTIDE SEQUENCE [LARGE SCALE GENOMIC DNA]</scope>
    <source>
        <strain evidence="4">ATCC 43812 / DSM 4252 / R-10</strain>
    </source>
</reference>
<dbReference type="InterPro" id="IPR002491">
    <property type="entry name" value="ABC_transptr_periplasmic_BD"/>
</dbReference>
<dbReference type="OrthoDB" id="9816357at2"/>
<dbReference type="eggNOG" id="COG0614">
    <property type="taxonomic scope" value="Bacteria"/>
</dbReference>
<dbReference type="InterPro" id="IPR054828">
    <property type="entry name" value="Vit_B12_bind_prot"/>
</dbReference>
<name>D0MGU0_RHOM4</name>
<keyword evidence="4" id="KW-1185">Reference proteome</keyword>
<dbReference type="InterPro" id="IPR050902">
    <property type="entry name" value="ABC_Transporter_SBP"/>
</dbReference>
<sequence>MTFPRELTDARGRTIRLDRPPRRIVSLVPSLTELLAALELDEAVVGLTRFCVRPPDWKRRKTIVGGTKQVNYDRLLSLQPELVLANLEENTREIVETLDPHVPVFVTHVRTLEEALQMIRQVGYLTGTETAAEALATTIAERFAALPTYPPRRTLYLIWRDPYMSVGHDTFIHDVLRRGGFENVCADRTRYPVLTPEEIRALHPEVVLLSSEPYPFREKHIEELRPLCPEATFLLVDGQPFSWYGARLLATPAYLRHLQAQLATRLPS</sequence>
<dbReference type="PANTHER" id="PTHR30535:SF35">
    <property type="entry name" value="PERIPLASMIC BINDING PROTEIN"/>
    <property type="match status" value="1"/>
</dbReference>
<dbReference type="HOGENOM" id="CLU_038034_2_7_10"/>
<dbReference type="Proteomes" id="UP000002221">
    <property type="component" value="Chromosome"/>
</dbReference>
<protein>
    <submittedName>
        <fullName evidence="3">Periplasmic binding protein</fullName>
    </submittedName>
</protein>
<dbReference type="EMBL" id="CP001807">
    <property type="protein sequence ID" value="ACY47725.1"/>
    <property type="molecule type" value="Genomic_DNA"/>
</dbReference>
<keyword evidence="1" id="KW-0732">Signal</keyword>
<dbReference type="PANTHER" id="PTHR30535">
    <property type="entry name" value="VITAMIN B12-BINDING PROTEIN"/>
    <property type="match status" value="1"/>
</dbReference>
<dbReference type="SMR" id="D0MGU0"/>
<evidence type="ECO:0000313" key="4">
    <source>
        <dbReference type="Proteomes" id="UP000002221"/>
    </source>
</evidence>
<proteinExistence type="predicted"/>
<evidence type="ECO:0000256" key="1">
    <source>
        <dbReference type="ARBA" id="ARBA00022729"/>
    </source>
</evidence>
<dbReference type="KEGG" id="rmr:Rmar_0828"/>
<feature type="domain" description="Fe/B12 periplasmic-binding" evidence="2">
    <location>
        <begin position="23"/>
        <end position="266"/>
    </location>
</feature>
<dbReference type="PROSITE" id="PS50983">
    <property type="entry name" value="FE_B12_PBP"/>
    <property type="match status" value="1"/>
</dbReference>